<feature type="compositionally biased region" description="Low complexity" evidence="1">
    <location>
        <begin position="103"/>
        <end position="112"/>
    </location>
</feature>
<evidence type="ECO:0000313" key="4">
    <source>
        <dbReference type="Proteomes" id="UP000500938"/>
    </source>
</evidence>
<evidence type="ECO:0000313" key="3">
    <source>
        <dbReference type="EMBL" id="QJR35274.1"/>
    </source>
</evidence>
<name>A0A6M4IJL5_9BACT</name>
<sequence>MKAKLQALLMRLPPVRWFRALEDGVFRLASEAEYRLKITPRNTKIVPNTFDRRIVRLFLIVVPVLVSTIWVDGRPMRARVLFVVLVLAALALAFIFVADAFPGQRGTTSRSTPPRPPLKAPPIARPPVKGPPAKGPPAKGTPPRPPARRP</sequence>
<keyword evidence="2" id="KW-0812">Transmembrane</keyword>
<dbReference type="RefSeq" id="WP_171224703.1">
    <property type="nucleotide sequence ID" value="NZ_CP053085.1"/>
</dbReference>
<dbReference type="Proteomes" id="UP000500938">
    <property type="component" value="Chromosome"/>
</dbReference>
<keyword evidence="2" id="KW-1133">Transmembrane helix</keyword>
<feature type="transmembrane region" description="Helical" evidence="2">
    <location>
        <begin position="77"/>
        <end position="101"/>
    </location>
</feature>
<protein>
    <submittedName>
        <fullName evidence="3">Uncharacterized protein</fullName>
    </submittedName>
</protein>
<accession>A0A6M4IJL5</accession>
<feature type="region of interest" description="Disordered" evidence="1">
    <location>
        <begin position="103"/>
        <end position="150"/>
    </location>
</feature>
<dbReference type="AlphaFoldDB" id="A0A6M4IJL5"/>
<organism evidence="3 4">
    <name type="scientific">Gemmatimonas groenlandica</name>
    <dbReference type="NCBI Taxonomy" id="2732249"/>
    <lineage>
        <taxon>Bacteria</taxon>
        <taxon>Pseudomonadati</taxon>
        <taxon>Gemmatimonadota</taxon>
        <taxon>Gemmatimonadia</taxon>
        <taxon>Gemmatimonadales</taxon>
        <taxon>Gemmatimonadaceae</taxon>
        <taxon>Gemmatimonas</taxon>
    </lineage>
</organism>
<dbReference type="KEGG" id="ggr:HKW67_07035"/>
<evidence type="ECO:0000256" key="1">
    <source>
        <dbReference type="SAM" id="MobiDB-lite"/>
    </source>
</evidence>
<keyword evidence="4" id="KW-1185">Reference proteome</keyword>
<proteinExistence type="predicted"/>
<dbReference type="EMBL" id="CP053085">
    <property type="protein sequence ID" value="QJR35274.1"/>
    <property type="molecule type" value="Genomic_DNA"/>
</dbReference>
<reference evidence="3 4" key="1">
    <citation type="submission" date="2020-05" db="EMBL/GenBank/DDBJ databases">
        <title>Complete genome sequence of Gemmatimonas greenlandica TET16.</title>
        <authorList>
            <person name="Zeng Y."/>
        </authorList>
    </citation>
    <scope>NUCLEOTIDE SEQUENCE [LARGE SCALE GENOMIC DNA]</scope>
    <source>
        <strain evidence="3 4">TET16</strain>
    </source>
</reference>
<feature type="compositionally biased region" description="Pro residues" evidence="1">
    <location>
        <begin position="113"/>
        <end position="150"/>
    </location>
</feature>
<gene>
    <name evidence="3" type="ORF">HKW67_07035</name>
</gene>
<feature type="transmembrane region" description="Helical" evidence="2">
    <location>
        <begin position="54"/>
        <end position="71"/>
    </location>
</feature>
<evidence type="ECO:0000256" key="2">
    <source>
        <dbReference type="SAM" id="Phobius"/>
    </source>
</evidence>
<keyword evidence="2" id="KW-0472">Membrane</keyword>